<evidence type="ECO:0000256" key="5">
    <source>
        <dbReference type="ARBA" id="ARBA00023136"/>
    </source>
</evidence>
<proteinExistence type="inferred from homology"/>
<dbReference type="GO" id="GO:0140268">
    <property type="term" value="C:endoplasmic reticulum-plasma membrane contact site"/>
    <property type="evidence" value="ECO:0007669"/>
    <property type="project" value="TreeGrafter"/>
</dbReference>
<evidence type="ECO:0000259" key="10">
    <source>
        <dbReference type="PROSITE" id="PS51778"/>
    </source>
</evidence>
<evidence type="ECO:0000256" key="8">
    <source>
        <dbReference type="SAM" id="MobiDB-lite"/>
    </source>
</evidence>
<feature type="compositionally biased region" description="Basic and acidic residues" evidence="8">
    <location>
        <begin position="141"/>
        <end position="150"/>
    </location>
</feature>
<dbReference type="eggNOG" id="KOG1032">
    <property type="taxonomic scope" value="Eukaryota"/>
</dbReference>
<dbReference type="Pfam" id="PF16016">
    <property type="entry name" value="VASt"/>
    <property type="match status" value="2"/>
</dbReference>
<dbReference type="InterPro" id="IPR031968">
    <property type="entry name" value="VASt"/>
</dbReference>
<evidence type="ECO:0000313" key="11">
    <source>
        <dbReference type="CGD" id="CAL0136905"/>
    </source>
</evidence>
<dbReference type="CGD" id="CAL0136905">
    <property type="gene designation" value="CAGL0M01386g"/>
</dbReference>
<feature type="compositionally biased region" description="Basic and acidic residues" evidence="8">
    <location>
        <begin position="598"/>
        <end position="607"/>
    </location>
</feature>
<dbReference type="GO" id="GO:0032541">
    <property type="term" value="C:cortical endoplasmic reticulum"/>
    <property type="evidence" value="ECO:0007669"/>
    <property type="project" value="EnsemblFungi"/>
</dbReference>
<comment type="similarity">
    <text evidence="2">Belongs to the YSP2 family.</text>
</comment>
<dbReference type="GO" id="GO:0120015">
    <property type="term" value="F:sterol transfer activity"/>
    <property type="evidence" value="ECO:0007669"/>
    <property type="project" value="EnsemblFungi"/>
</dbReference>
<dbReference type="InterPro" id="IPR051482">
    <property type="entry name" value="Cholesterol_transport"/>
</dbReference>
<dbReference type="GO" id="GO:0032934">
    <property type="term" value="F:sterol binding"/>
    <property type="evidence" value="ECO:0007669"/>
    <property type="project" value="EnsemblFungi"/>
</dbReference>
<dbReference type="PROSITE" id="PS51778">
    <property type="entry name" value="VAST"/>
    <property type="match status" value="2"/>
</dbReference>
<feature type="compositionally biased region" description="Basic residues" evidence="8">
    <location>
        <begin position="19"/>
        <end position="38"/>
    </location>
</feature>
<evidence type="ECO:0000256" key="3">
    <source>
        <dbReference type="ARBA" id="ARBA00022692"/>
    </source>
</evidence>
<feature type="compositionally biased region" description="Low complexity" evidence="8">
    <location>
        <begin position="202"/>
        <end position="212"/>
    </location>
</feature>
<accession>Q6FK39</accession>
<dbReference type="InParanoid" id="Q6FK39"/>
<dbReference type="HOGENOM" id="CLU_002908_0_0_1"/>
<keyword evidence="7" id="KW-0175">Coiled coil</keyword>
<feature type="compositionally biased region" description="Basic and acidic residues" evidence="8">
    <location>
        <begin position="60"/>
        <end position="76"/>
    </location>
</feature>
<feature type="transmembrane region" description="Helical" evidence="9">
    <location>
        <begin position="1284"/>
        <end position="1303"/>
    </location>
</feature>
<dbReference type="InterPro" id="IPR004182">
    <property type="entry name" value="GRAM"/>
</dbReference>
<feature type="coiled-coil region" evidence="7">
    <location>
        <begin position="1398"/>
        <end position="1425"/>
    </location>
</feature>
<name>Q6FK39_CANGA</name>
<gene>
    <name evidence="11 12" type="ordered locus">CAGL0M01386g</name>
</gene>
<dbReference type="KEGG" id="cgr:2891174"/>
<dbReference type="CDD" id="cd13220">
    <property type="entry name" value="PH-GRAM_GRAMDC"/>
    <property type="match status" value="1"/>
</dbReference>
<evidence type="ECO:0000256" key="4">
    <source>
        <dbReference type="ARBA" id="ARBA00022989"/>
    </source>
</evidence>
<feature type="compositionally biased region" description="Acidic residues" evidence="8">
    <location>
        <begin position="126"/>
        <end position="138"/>
    </location>
</feature>
<feature type="region of interest" description="Disordered" evidence="8">
    <location>
        <begin position="1036"/>
        <end position="1056"/>
    </location>
</feature>
<dbReference type="VEuPathDB" id="FungiDB:CAGL0M01386g"/>
<dbReference type="GO" id="GO:0005789">
    <property type="term" value="C:endoplasmic reticulum membrane"/>
    <property type="evidence" value="ECO:0007669"/>
    <property type="project" value="UniProtKB-SubCell"/>
</dbReference>
<keyword evidence="4 9" id="KW-1133">Transmembrane helix</keyword>
<dbReference type="GO" id="GO:0005886">
    <property type="term" value="C:plasma membrane"/>
    <property type="evidence" value="ECO:0007669"/>
    <property type="project" value="TreeGrafter"/>
</dbReference>
<evidence type="ECO:0000313" key="13">
    <source>
        <dbReference type="Proteomes" id="UP000002428"/>
    </source>
</evidence>
<dbReference type="PANTHER" id="PTHR23319:SF4">
    <property type="entry name" value="GRAM DOMAIN CONTAINING 1B, ISOFORM E"/>
    <property type="match status" value="1"/>
</dbReference>
<keyword evidence="5 9" id="KW-0472">Membrane</keyword>
<evidence type="ECO:0000313" key="12">
    <source>
        <dbReference type="EMBL" id="CAG62381.1"/>
    </source>
</evidence>
<evidence type="ECO:0000256" key="1">
    <source>
        <dbReference type="ARBA" id="ARBA00004586"/>
    </source>
</evidence>
<dbReference type="PANTHER" id="PTHR23319">
    <property type="entry name" value="GRAM DOMAIN CONTAINING 1B, ISOFORM E"/>
    <property type="match status" value="1"/>
</dbReference>
<evidence type="ECO:0000256" key="2">
    <source>
        <dbReference type="ARBA" id="ARBA00006582"/>
    </source>
</evidence>
<dbReference type="OMA" id="YIMVRQI"/>
<feature type="compositionally biased region" description="Polar residues" evidence="8">
    <location>
        <begin position="213"/>
        <end position="236"/>
    </location>
</feature>
<organism evidence="12 13">
    <name type="scientific">Candida glabrata (strain ATCC 2001 / BCRC 20586 / JCM 3761 / NBRC 0622 / NRRL Y-65 / CBS 138)</name>
    <name type="common">Yeast</name>
    <name type="synonym">Nakaseomyces glabratus</name>
    <dbReference type="NCBI Taxonomy" id="284593"/>
    <lineage>
        <taxon>Eukaryota</taxon>
        <taxon>Fungi</taxon>
        <taxon>Dikarya</taxon>
        <taxon>Ascomycota</taxon>
        <taxon>Saccharomycotina</taxon>
        <taxon>Saccharomycetes</taxon>
        <taxon>Saccharomycetales</taxon>
        <taxon>Saccharomycetaceae</taxon>
        <taxon>Nakaseomyces</taxon>
    </lineage>
</organism>
<evidence type="ECO:0000256" key="9">
    <source>
        <dbReference type="SAM" id="Phobius"/>
    </source>
</evidence>
<feature type="domain" description="VASt" evidence="10">
    <location>
        <begin position="851"/>
        <end position="1021"/>
    </location>
</feature>
<feature type="region of interest" description="Disordered" evidence="8">
    <location>
        <begin position="586"/>
        <end position="614"/>
    </location>
</feature>
<dbReference type="Gene3D" id="2.30.29.30">
    <property type="entry name" value="Pleckstrin-homology domain (PH domain)/Phosphotyrosine-binding domain (PTB)"/>
    <property type="match status" value="1"/>
</dbReference>
<feature type="region of interest" description="Disordered" evidence="8">
    <location>
        <begin position="115"/>
        <end position="169"/>
    </location>
</feature>
<feature type="region of interest" description="Disordered" evidence="8">
    <location>
        <begin position="1"/>
        <end position="80"/>
    </location>
</feature>
<dbReference type="EMBL" id="CR380959">
    <property type="protein sequence ID" value="CAG62381.1"/>
    <property type="molecule type" value="Genomic_DNA"/>
</dbReference>
<keyword evidence="13" id="KW-1185">Reference proteome</keyword>
<dbReference type="Proteomes" id="UP000002428">
    <property type="component" value="Chromosome M"/>
</dbReference>
<evidence type="ECO:0000256" key="7">
    <source>
        <dbReference type="SAM" id="Coils"/>
    </source>
</evidence>
<dbReference type="GO" id="GO:0005739">
    <property type="term" value="C:mitochondrion"/>
    <property type="evidence" value="ECO:0007669"/>
    <property type="project" value="EnsemblFungi"/>
</dbReference>
<evidence type="ECO:0000256" key="6">
    <source>
        <dbReference type="ARBA" id="ARBA00037847"/>
    </source>
</evidence>
<sequence length="1427" mass="160061">MVDKKKKRSFSETGIFKLFKSKSRSKSSKSKSNLKGKNGHSSQRNSRSKHKERTLSRPSVSDRKRLETESGDRTVSESHLLSSKLRKLGNHNHNHIHNNGNIEYPEIRSIRSGGSRSFNDRYNDYNDYDDDDDDDDNNDNGNRDGLDNGHTDTMSDATEDGIDISFKPRRSLQNSTAGLNRINTLQGYFNIPVTIDSHHTNSHNNNSGTRTNPISRKTSEFFNSKNPSKTGTQSNLQETNHTQGILDTIVSFAQNAVGRVPKIVVNDPSAEEIVDSGDKDKTTATNTLKANIPGITSNISSLSSVTTNRNGTSTSGRIPLKTEDDLLNGGEQHNDTVLHSPLNEENRSSSFLKHLDYLLSPRTSDPLKEKSTPLADLAVDNKSENSVPKHDAKLPVANKEQQRYSYNTVEEENKTMNSQGTNYTDKGLDPTKIKFQSHVGNHEPAIATFGRGNLTLDVLIDHSNSDETIDNSESRVSFKNNNPNHPGMPIFNENYRNSSYIDVQRHLGLNKGNEIGRGRSRTLPTNDASAVLDQKIEGDSKRNSRITTLSNDEIVGDNDRKPRSLSRKFLNRRSFSPSIGSKVLPSMAFRNSMNKTRNSNDKMDTSKPRSSGVFSATVNSTQDTEYTKPFSLVGIEYSSEKKNIEFHNIFKDAGVTPQERLILDHSCALSRDILLQGRMYISDQHIGFNSNILGFVSTVFIPFKEIVQIEKKTTAGIFPNGIVIDTLHSKYIFASFISRDATFNLITDVWNQIILGRRYSDDTDQSDYSSRLNDLSDSNSLYNQLKDIDDDGGDDAALSDIDSTDMTSSEEVEDIIGSGIGIKKTKGQIKSLSLGPSQHEPTSSGYKPTNNEKLVTEFLVEAPLGTVVNLLYGENTKYITDILASMKSTDISPIPKLLGTSSRKFNYVKPLPGNIGPSKTKCFITETLDHYDLEKYVKVSQVSDTPDVPSGNVFSARSVFLFTWDKDNNTKVVVYGCVDWKGKSWLKSFIEKGTMDGILEVAKTTHHEIKTILNNQSSSEQSVEDNGDSAEEVIEESNLPKMGPLSHQPTEPPFSKESEDTVIEENVNFQAPLGTIFQILFGDDTSYIKKMIEKQNNFNLSEIPPFNNKMREFTYTKRLANSFGPKQTRCFITEKIEHMDLNSYILVRQIVKSPDVPSGNNFAVHTRTYLTWGNDNSTNMLVVTNVEWSGKSLLKGTIEKGSIEGQRVTTKQVIEELRDIIANAGSSRKKLKKRSKTITSLKKVTSQPLEKKPDTVAQNMDSSANLLDQFVSFVMELDFTSLKGIGFIIITVFLFFLLLRGLFFSNAKSATKIIRPGVIIIDGEEYSYVPNSKTIYNAYEKKIGKFDYSFKSDDNNPVMESEFLIWDWLDDRTNGNSNNLSFRKQYKRGFKPVKTHKLQQLKESIKIAENELNEMKRLLNEEEELLL</sequence>
<comment type="subcellular location">
    <subcellularLocation>
        <location evidence="6">Endomembrane system</location>
        <topology evidence="6">Single-pass membrane protein</topology>
    </subcellularLocation>
    <subcellularLocation>
        <location evidence="1">Endoplasmic reticulum membrane</location>
    </subcellularLocation>
</comment>
<dbReference type="Pfam" id="PF02893">
    <property type="entry name" value="GRAM"/>
    <property type="match status" value="1"/>
</dbReference>
<dbReference type="SMART" id="SM00568">
    <property type="entry name" value="GRAM"/>
    <property type="match status" value="1"/>
</dbReference>
<dbReference type="FunCoup" id="Q6FK39">
    <property type="interactions" value="58"/>
</dbReference>
<reference evidence="12 13" key="1">
    <citation type="journal article" date="2004" name="Nature">
        <title>Genome evolution in yeasts.</title>
        <authorList>
            <consortium name="Genolevures"/>
            <person name="Dujon B."/>
            <person name="Sherman D."/>
            <person name="Fischer G."/>
            <person name="Durrens P."/>
            <person name="Casaregola S."/>
            <person name="Lafontaine I."/>
            <person name="de Montigny J."/>
            <person name="Marck C."/>
            <person name="Neuveglise C."/>
            <person name="Talla E."/>
            <person name="Goffard N."/>
            <person name="Frangeul L."/>
            <person name="Aigle M."/>
            <person name="Anthouard V."/>
            <person name="Babour A."/>
            <person name="Barbe V."/>
            <person name="Barnay S."/>
            <person name="Blanchin S."/>
            <person name="Beckerich J.M."/>
            <person name="Beyne E."/>
            <person name="Bleykasten C."/>
            <person name="Boisrame A."/>
            <person name="Boyer J."/>
            <person name="Cattolico L."/>
            <person name="Confanioleri F."/>
            <person name="de Daruvar A."/>
            <person name="Despons L."/>
            <person name="Fabre E."/>
            <person name="Fairhead C."/>
            <person name="Ferry-Dumazet H."/>
            <person name="Groppi A."/>
            <person name="Hantraye F."/>
            <person name="Hennequin C."/>
            <person name="Jauniaux N."/>
            <person name="Joyet P."/>
            <person name="Kachouri R."/>
            <person name="Kerrest A."/>
            <person name="Koszul R."/>
            <person name="Lemaire M."/>
            <person name="Lesur I."/>
            <person name="Ma L."/>
            <person name="Muller H."/>
            <person name="Nicaud J.M."/>
            <person name="Nikolski M."/>
            <person name="Oztas S."/>
            <person name="Ozier-Kalogeropoulos O."/>
            <person name="Pellenz S."/>
            <person name="Potier S."/>
            <person name="Richard G.F."/>
            <person name="Straub M.L."/>
            <person name="Suleau A."/>
            <person name="Swennene D."/>
            <person name="Tekaia F."/>
            <person name="Wesolowski-Louvel M."/>
            <person name="Westhof E."/>
            <person name="Wirth B."/>
            <person name="Zeniou-Meyer M."/>
            <person name="Zivanovic I."/>
            <person name="Bolotin-Fukuhara M."/>
            <person name="Thierry A."/>
            <person name="Bouchier C."/>
            <person name="Caudron B."/>
            <person name="Scarpelli C."/>
            <person name="Gaillardin C."/>
            <person name="Weissenbach J."/>
            <person name="Wincker P."/>
            <person name="Souciet J.L."/>
        </authorList>
    </citation>
    <scope>NUCLEOTIDE SEQUENCE [LARGE SCALE GENOMIC DNA]</scope>
    <source>
        <strain evidence="13">ATCC 2001 / BCRC 20586 / JCM 3761 / NBRC 0622 / NRRL Y-65 / CBS 138</strain>
    </source>
</reference>
<protein>
    <recommendedName>
        <fullName evidence="10">VASt domain-containing protein</fullName>
    </recommendedName>
</protein>
<feature type="domain" description="VASt" evidence="10">
    <location>
        <begin position="1059"/>
        <end position="1225"/>
    </location>
</feature>
<dbReference type="InterPro" id="IPR011993">
    <property type="entry name" value="PH-like_dom_sf"/>
</dbReference>
<dbReference type="GO" id="GO:0032366">
    <property type="term" value="P:intracellular sterol transport"/>
    <property type="evidence" value="ECO:0007669"/>
    <property type="project" value="EnsemblFungi"/>
</dbReference>
<keyword evidence="3 9" id="KW-0812">Transmembrane</keyword>
<feature type="region of interest" description="Disordered" evidence="8">
    <location>
        <begin position="198"/>
        <end position="236"/>
    </location>
</feature>